<dbReference type="InterPro" id="IPR003425">
    <property type="entry name" value="CCB3/YggT"/>
</dbReference>
<keyword evidence="2" id="KW-1133">Transmembrane helix</keyword>
<evidence type="ECO:0008006" key="5">
    <source>
        <dbReference type="Google" id="ProtNLM"/>
    </source>
</evidence>
<gene>
    <name evidence="3" type="ORF">BZJ21_06365</name>
</gene>
<name>A0ABX3KS14_SALCS</name>
<dbReference type="PANTHER" id="PTHR33219">
    <property type="entry name" value="YLMG HOMOLOG PROTEIN 2, CHLOROPLASTIC"/>
    <property type="match status" value="1"/>
</dbReference>
<dbReference type="EMBL" id="MUFR01000014">
    <property type="protein sequence ID" value="OOF34239.1"/>
    <property type="molecule type" value="Genomic_DNA"/>
</dbReference>
<keyword evidence="2" id="KW-0812">Transmembrane</keyword>
<evidence type="ECO:0000256" key="1">
    <source>
        <dbReference type="ARBA" id="ARBA00010894"/>
    </source>
</evidence>
<feature type="transmembrane region" description="Helical" evidence="2">
    <location>
        <begin position="157"/>
        <end position="182"/>
    </location>
</feature>
<evidence type="ECO:0000313" key="4">
    <source>
        <dbReference type="Proteomes" id="UP000189431"/>
    </source>
</evidence>
<keyword evidence="2" id="KW-0472">Membrane</keyword>
<dbReference type="Pfam" id="PF02325">
    <property type="entry name" value="CCB3_YggT"/>
    <property type="match status" value="2"/>
</dbReference>
<keyword evidence="4" id="KW-1185">Reference proteome</keyword>
<evidence type="ECO:0000313" key="3">
    <source>
        <dbReference type="EMBL" id="OOF34239.1"/>
    </source>
</evidence>
<sequence>MNAMTFLINTAFDLYIMVVLLRIWLQWSRADFYNPFSQFVVKATQPVVGPLRRMVPALGGLDLATVLFAYLLMVAKFVALDLVAGNPLAMSSGMFLFSAIALLKAAGKLLFWVLILRAILSWVSQGNNPVEQVFHQLTEPVCAPVRRILPPIGGLDLSILVIFIGLQFINMLIGDMVGPVWYAL</sequence>
<feature type="transmembrane region" description="Helical" evidence="2">
    <location>
        <begin position="6"/>
        <end position="25"/>
    </location>
</feature>
<comment type="caution">
    <text evidence="3">The sequence shown here is derived from an EMBL/GenBank/DDBJ whole genome shotgun (WGS) entry which is preliminary data.</text>
</comment>
<feature type="transmembrane region" description="Helical" evidence="2">
    <location>
        <begin position="95"/>
        <end position="115"/>
    </location>
</feature>
<comment type="similarity">
    <text evidence="1">Belongs to the YggT family.</text>
</comment>
<evidence type="ECO:0000256" key="2">
    <source>
        <dbReference type="SAM" id="Phobius"/>
    </source>
</evidence>
<protein>
    <recommendedName>
        <fullName evidence="5">YggT family protein</fullName>
    </recommendedName>
</protein>
<dbReference type="PANTHER" id="PTHR33219:SF14">
    <property type="entry name" value="PROTEIN COFACTOR ASSEMBLY OF COMPLEX C SUBUNIT B CCB3, CHLOROPLASTIC-RELATED"/>
    <property type="match status" value="1"/>
</dbReference>
<dbReference type="RefSeq" id="WP_077461754.1">
    <property type="nucleotide sequence ID" value="NZ_MUFR01000014.1"/>
</dbReference>
<reference evidence="4" key="1">
    <citation type="submission" date="2017-01" db="EMBL/GenBank/DDBJ databases">
        <title>Draft genome of the species Salinivibrio costicola subsp. alcaliphilus.</title>
        <authorList>
            <person name="Lopez-Hermoso C."/>
            <person name="De La Haba R."/>
            <person name="Sanchez-Porro C."/>
            <person name="Ventosa A."/>
        </authorList>
    </citation>
    <scope>NUCLEOTIDE SEQUENCE [LARGE SCALE GENOMIC DNA]</scope>
    <source>
        <strain evidence="4">CBH448</strain>
    </source>
</reference>
<proteinExistence type="inferred from homology"/>
<feature type="transmembrane region" description="Helical" evidence="2">
    <location>
        <begin position="61"/>
        <end position="83"/>
    </location>
</feature>
<organism evidence="3 4">
    <name type="scientific">Salinivibrio costicola subsp. alcaliphilus</name>
    <dbReference type="NCBI Taxonomy" id="272773"/>
    <lineage>
        <taxon>Bacteria</taxon>
        <taxon>Pseudomonadati</taxon>
        <taxon>Pseudomonadota</taxon>
        <taxon>Gammaproteobacteria</taxon>
        <taxon>Vibrionales</taxon>
        <taxon>Vibrionaceae</taxon>
        <taxon>Salinivibrio</taxon>
    </lineage>
</organism>
<accession>A0ABX3KS14</accession>
<dbReference type="Proteomes" id="UP000189431">
    <property type="component" value="Unassembled WGS sequence"/>
</dbReference>